<dbReference type="AlphaFoldDB" id="A0A8K1C5Q7"/>
<evidence type="ECO:0000313" key="1">
    <source>
        <dbReference type="EMBL" id="TMW56913.1"/>
    </source>
</evidence>
<dbReference type="EMBL" id="SPLM01000144">
    <property type="protein sequence ID" value="TMW56913.1"/>
    <property type="molecule type" value="Genomic_DNA"/>
</dbReference>
<reference evidence="1" key="1">
    <citation type="submission" date="2019-03" db="EMBL/GenBank/DDBJ databases">
        <title>Long read genome sequence of the mycoparasitic Pythium oligandrum ATCC 38472 isolated from sugarbeet rhizosphere.</title>
        <authorList>
            <person name="Gaulin E."/>
        </authorList>
    </citation>
    <scope>NUCLEOTIDE SEQUENCE</scope>
    <source>
        <strain evidence="1">ATCC 38472_TT</strain>
    </source>
</reference>
<proteinExistence type="predicted"/>
<keyword evidence="2" id="KW-1185">Reference proteome</keyword>
<gene>
    <name evidence="1" type="ORF">Poli38472_002838</name>
</gene>
<evidence type="ECO:0000313" key="2">
    <source>
        <dbReference type="Proteomes" id="UP000794436"/>
    </source>
</evidence>
<comment type="caution">
    <text evidence="1">The sequence shown here is derived from an EMBL/GenBank/DDBJ whole genome shotgun (WGS) entry which is preliminary data.</text>
</comment>
<protein>
    <submittedName>
        <fullName evidence="1">Uncharacterized protein</fullName>
    </submittedName>
</protein>
<accession>A0A8K1C5Q7</accession>
<name>A0A8K1C5Q7_PYTOL</name>
<organism evidence="1 2">
    <name type="scientific">Pythium oligandrum</name>
    <name type="common">Mycoparasitic fungus</name>
    <dbReference type="NCBI Taxonomy" id="41045"/>
    <lineage>
        <taxon>Eukaryota</taxon>
        <taxon>Sar</taxon>
        <taxon>Stramenopiles</taxon>
        <taxon>Oomycota</taxon>
        <taxon>Peronosporomycetes</taxon>
        <taxon>Pythiales</taxon>
        <taxon>Pythiaceae</taxon>
        <taxon>Pythium</taxon>
    </lineage>
</organism>
<sequence>MFFELRYDLELTEWNAGCHWVGGNQVRFQSIERAFSSEDGMSIEAVILNVAHDAKYLFLPKKIGCDVRLILPCRFHFAVEVSNPGLDHRRHLVRMLL</sequence>
<dbReference type="Proteomes" id="UP000794436">
    <property type="component" value="Unassembled WGS sequence"/>
</dbReference>